<dbReference type="AlphaFoldDB" id="A0A176WIZ2"/>
<protein>
    <submittedName>
        <fullName evidence="2">Uncharacterized protein</fullName>
    </submittedName>
</protein>
<organism evidence="2 3">
    <name type="scientific">Marchantia polymorpha subsp. ruderalis</name>
    <dbReference type="NCBI Taxonomy" id="1480154"/>
    <lineage>
        <taxon>Eukaryota</taxon>
        <taxon>Viridiplantae</taxon>
        <taxon>Streptophyta</taxon>
        <taxon>Embryophyta</taxon>
        <taxon>Marchantiophyta</taxon>
        <taxon>Marchantiopsida</taxon>
        <taxon>Marchantiidae</taxon>
        <taxon>Marchantiales</taxon>
        <taxon>Marchantiaceae</taxon>
        <taxon>Marchantia</taxon>
    </lineage>
</organism>
<proteinExistence type="predicted"/>
<evidence type="ECO:0000313" key="3">
    <source>
        <dbReference type="Proteomes" id="UP000077202"/>
    </source>
</evidence>
<gene>
    <name evidence="2" type="ORF">AXG93_3105s1070</name>
</gene>
<name>A0A176WIZ2_MARPO</name>
<accession>A0A176WIZ2</accession>
<dbReference type="EMBL" id="LVLJ01000678">
    <property type="protein sequence ID" value="OAE33200.1"/>
    <property type="molecule type" value="Genomic_DNA"/>
</dbReference>
<feature type="region of interest" description="Disordered" evidence="1">
    <location>
        <begin position="1"/>
        <end position="32"/>
    </location>
</feature>
<feature type="compositionally biased region" description="Basic and acidic residues" evidence="1">
    <location>
        <begin position="7"/>
        <end position="16"/>
    </location>
</feature>
<reference evidence="2" key="1">
    <citation type="submission" date="2016-03" db="EMBL/GenBank/DDBJ databases">
        <title>Mechanisms controlling the formation of the plant cell surface in tip-growing cells are functionally conserved among land plants.</title>
        <authorList>
            <person name="Honkanen S."/>
            <person name="Jones V.A."/>
            <person name="Morieri G."/>
            <person name="Champion C."/>
            <person name="Hetherington A.J."/>
            <person name="Kelly S."/>
            <person name="Saint-Marcoux D."/>
            <person name="Proust H."/>
            <person name="Prescott H."/>
            <person name="Dolan L."/>
        </authorList>
    </citation>
    <scope>NUCLEOTIDE SEQUENCE [LARGE SCALE GENOMIC DNA]</scope>
    <source>
        <tissue evidence="2">Whole gametophyte</tissue>
    </source>
</reference>
<sequence length="129" mass="14305">MFVRSPQKKEREREGTDVDDDPESLAECHWTDPTSGGRVQQIGGMLILEQLFLLAIEPLGIWGFYPCYGGTASKALEEQAVHPVCSVVWAMCLWSGNKVSHVPSLEVNSLEVKEVDAYIPVIKRTDESG</sequence>
<keyword evidence="3" id="KW-1185">Reference proteome</keyword>
<comment type="caution">
    <text evidence="2">The sequence shown here is derived from an EMBL/GenBank/DDBJ whole genome shotgun (WGS) entry which is preliminary data.</text>
</comment>
<evidence type="ECO:0000313" key="2">
    <source>
        <dbReference type="EMBL" id="OAE33200.1"/>
    </source>
</evidence>
<dbReference type="Proteomes" id="UP000077202">
    <property type="component" value="Unassembled WGS sequence"/>
</dbReference>
<evidence type="ECO:0000256" key="1">
    <source>
        <dbReference type="SAM" id="MobiDB-lite"/>
    </source>
</evidence>